<reference evidence="1" key="2">
    <citation type="submission" date="2023-02" db="EMBL/GenBank/DDBJ databases">
        <authorList>
            <consortium name="DOE Joint Genome Institute"/>
            <person name="Mondo S.J."/>
            <person name="Chang Y."/>
            <person name="Wang Y."/>
            <person name="Ahrendt S."/>
            <person name="Andreopoulos W."/>
            <person name="Barry K."/>
            <person name="Beard J."/>
            <person name="Benny G.L."/>
            <person name="Blankenship S."/>
            <person name="Bonito G."/>
            <person name="Cuomo C."/>
            <person name="Desiro A."/>
            <person name="Gervers K.A."/>
            <person name="Hundley H."/>
            <person name="Kuo A."/>
            <person name="LaButti K."/>
            <person name="Lang B.F."/>
            <person name="Lipzen A."/>
            <person name="O'Donnell K."/>
            <person name="Pangilinan J."/>
            <person name="Reynolds N."/>
            <person name="Sandor L."/>
            <person name="Smith M.W."/>
            <person name="Tsang A."/>
            <person name="Grigoriev I.V."/>
            <person name="Stajich J.E."/>
            <person name="Spatafora J.W."/>
        </authorList>
    </citation>
    <scope>NUCLEOTIDE SEQUENCE</scope>
    <source>
        <strain evidence="1">RSA 2281</strain>
    </source>
</reference>
<dbReference type="EMBL" id="JAIXMP010000011">
    <property type="protein sequence ID" value="KAI9265061.1"/>
    <property type="molecule type" value="Genomic_DNA"/>
</dbReference>
<reference evidence="1" key="1">
    <citation type="journal article" date="2022" name="IScience">
        <title>Evolution of zygomycete secretomes and the origins of terrestrial fungal ecologies.</title>
        <authorList>
            <person name="Chang Y."/>
            <person name="Wang Y."/>
            <person name="Mondo S."/>
            <person name="Ahrendt S."/>
            <person name="Andreopoulos W."/>
            <person name="Barry K."/>
            <person name="Beard J."/>
            <person name="Benny G.L."/>
            <person name="Blankenship S."/>
            <person name="Bonito G."/>
            <person name="Cuomo C."/>
            <person name="Desiro A."/>
            <person name="Gervers K.A."/>
            <person name="Hundley H."/>
            <person name="Kuo A."/>
            <person name="LaButti K."/>
            <person name="Lang B.F."/>
            <person name="Lipzen A."/>
            <person name="O'Donnell K."/>
            <person name="Pangilinan J."/>
            <person name="Reynolds N."/>
            <person name="Sandor L."/>
            <person name="Smith M.E."/>
            <person name="Tsang A."/>
            <person name="Grigoriev I.V."/>
            <person name="Stajich J.E."/>
            <person name="Spatafora J.W."/>
        </authorList>
    </citation>
    <scope>NUCLEOTIDE SEQUENCE</scope>
    <source>
        <strain evidence="1">RSA 2281</strain>
    </source>
</reference>
<dbReference type="SUPFAM" id="SSF48452">
    <property type="entry name" value="TPR-like"/>
    <property type="match status" value="1"/>
</dbReference>
<organism evidence="1 2">
    <name type="scientific">Phascolomyces articulosus</name>
    <dbReference type="NCBI Taxonomy" id="60185"/>
    <lineage>
        <taxon>Eukaryota</taxon>
        <taxon>Fungi</taxon>
        <taxon>Fungi incertae sedis</taxon>
        <taxon>Mucoromycota</taxon>
        <taxon>Mucoromycotina</taxon>
        <taxon>Mucoromycetes</taxon>
        <taxon>Mucorales</taxon>
        <taxon>Lichtheimiaceae</taxon>
        <taxon>Phascolomyces</taxon>
    </lineage>
</organism>
<gene>
    <name evidence="1" type="ORF">BDA99DRAFT_536553</name>
</gene>
<dbReference type="AlphaFoldDB" id="A0AAD5KFS3"/>
<protein>
    <submittedName>
        <fullName evidence="1">Uncharacterized protein</fullName>
    </submittedName>
</protein>
<dbReference type="Gene3D" id="1.25.40.10">
    <property type="entry name" value="Tetratricopeptide repeat domain"/>
    <property type="match status" value="1"/>
</dbReference>
<evidence type="ECO:0000313" key="2">
    <source>
        <dbReference type="Proteomes" id="UP001209540"/>
    </source>
</evidence>
<sequence length="361" mass="41408">MNGQINDAISDGEEMVGIAPKSMSGYARKGITFSMYGYQDKAITCYNKGLTLAQEQRNAGENVNTEELIREKYLAIHLSQKINDPFRALEFASQLCDHVKDLTINTTSQTVRSVFMKCLQNERQDRLQSLKLTDKLFQHADSSIFYSNIVKLHKTDSSLVLEIQDMGSFVSQTSIALWETRYTLTKLDIDAGDTQNSITIAMILSTCKNLVELIYSTTSLSNQVGDIISLHRHLYLTNLKIHASVITGNDIHPILWVCQQLRQLEDLQQQHEQFEKMHCNWGIHSSHEVDFISLTDDALKNDQLEKLRIMLDNEIKFMKTAFLVEDLKLPKPFSITNEQVHEESFARKFARRREKRKNVGD</sequence>
<comment type="caution">
    <text evidence="1">The sequence shown here is derived from an EMBL/GenBank/DDBJ whole genome shotgun (WGS) entry which is preliminary data.</text>
</comment>
<keyword evidence="2" id="KW-1185">Reference proteome</keyword>
<evidence type="ECO:0000313" key="1">
    <source>
        <dbReference type="EMBL" id="KAI9265061.1"/>
    </source>
</evidence>
<proteinExistence type="predicted"/>
<accession>A0AAD5KFS3</accession>
<dbReference type="Proteomes" id="UP001209540">
    <property type="component" value="Unassembled WGS sequence"/>
</dbReference>
<name>A0AAD5KFS3_9FUNG</name>
<dbReference type="InterPro" id="IPR011990">
    <property type="entry name" value="TPR-like_helical_dom_sf"/>
</dbReference>